<organism evidence="1 2">
    <name type="scientific">Pseudaquabacterium inlustre</name>
    <dbReference type="NCBI Taxonomy" id="2984192"/>
    <lineage>
        <taxon>Bacteria</taxon>
        <taxon>Pseudomonadati</taxon>
        <taxon>Pseudomonadota</taxon>
        <taxon>Betaproteobacteria</taxon>
        <taxon>Burkholderiales</taxon>
        <taxon>Sphaerotilaceae</taxon>
        <taxon>Pseudaquabacterium</taxon>
    </lineage>
</organism>
<keyword evidence="2" id="KW-1185">Reference proteome</keyword>
<dbReference type="RefSeq" id="WP_341409454.1">
    <property type="nucleotide sequence ID" value="NZ_JBBUTH010000003.1"/>
</dbReference>
<gene>
    <name evidence="1" type="ORF">AACH10_05970</name>
</gene>
<dbReference type="EMBL" id="JBBUTH010000003">
    <property type="protein sequence ID" value="MEK8049775.1"/>
    <property type="molecule type" value="Genomic_DNA"/>
</dbReference>
<evidence type="ECO:0000313" key="2">
    <source>
        <dbReference type="Proteomes" id="UP001365405"/>
    </source>
</evidence>
<dbReference type="Proteomes" id="UP001365405">
    <property type="component" value="Unassembled WGS sequence"/>
</dbReference>
<sequence>MAIARPGYARQPALELDGRFAGWLRSLQPPGYQVDTVVAPLGPNGAARLAANVGITPMAAEFDLHQPGPLLDWALSLPRANGVARAGAGLMFDIDLKLNRRIAWSDGWLTELRLPTLDATSKLPFTIGLTWQPGAVSYPKVSAEAVPGATTVRKKGPLRCNYRVQGLPFDSRWVTRVALPTVSARLAEEAHGLGRLPSRHQSSVQMGEVRLDLAAAGRDAALAWVGKTIADGVIADSEYLSLTIDLPDATQKNVLASLTLSGCGLLGYSEEALGGGDEALPGVSLRLAVGSLDLKVNG</sequence>
<comment type="caution">
    <text evidence="1">The sequence shown here is derived from an EMBL/GenBank/DDBJ whole genome shotgun (WGS) entry which is preliminary data.</text>
</comment>
<protein>
    <submittedName>
        <fullName evidence="1">Uncharacterized protein</fullName>
    </submittedName>
</protein>
<evidence type="ECO:0000313" key="1">
    <source>
        <dbReference type="EMBL" id="MEK8049775.1"/>
    </source>
</evidence>
<reference evidence="1 2" key="1">
    <citation type="submission" date="2024-04" db="EMBL/GenBank/DDBJ databases">
        <title>Novel species of the genus Ideonella isolated from streams.</title>
        <authorList>
            <person name="Lu H."/>
        </authorList>
    </citation>
    <scope>NUCLEOTIDE SEQUENCE [LARGE SCALE GENOMIC DNA]</scope>
    <source>
        <strain evidence="1 2">DXS22W</strain>
    </source>
</reference>
<proteinExistence type="predicted"/>
<accession>A0ABU9CF05</accession>
<name>A0ABU9CF05_9BURK</name>